<dbReference type="EMBL" id="JAAAWN010000003">
    <property type="protein sequence ID" value="NDV90238.1"/>
    <property type="molecule type" value="Genomic_DNA"/>
</dbReference>
<dbReference type="InterPro" id="IPR058163">
    <property type="entry name" value="LysR-type_TF_proteobact-type"/>
</dbReference>
<dbReference type="InterPro" id="IPR000847">
    <property type="entry name" value="LysR_HTH_N"/>
</dbReference>
<dbReference type="SUPFAM" id="SSF46785">
    <property type="entry name" value="Winged helix' DNA-binding domain"/>
    <property type="match status" value="1"/>
</dbReference>
<dbReference type="PROSITE" id="PS50931">
    <property type="entry name" value="HTH_LYSR"/>
    <property type="match status" value="1"/>
</dbReference>
<keyword evidence="2" id="KW-0805">Transcription regulation</keyword>
<evidence type="ECO:0000256" key="1">
    <source>
        <dbReference type="ARBA" id="ARBA00009437"/>
    </source>
</evidence>
<dbReference type="GO" id="GO:0003700">
    <property type="term" value="F:DNA-binding transcription factor activity"/>
    <property type="evidence" value="ECO:0007669"/>
    <property type="project" value="InterPro"/>
</dbReference>
<evidence type="ECO:0000313" key="6">
    <source>
        <dbReference type="EMBL" id="NDV90238.1"/>
    </source>
</evidence>
<dbReference type="GO" id="GO:0043565">
    <property type="term" value="F:sequence-specific DNA binding"/>
    <property type="evidence" value="ECO:0007669"/>
    <property type="project" value="TreeGrafter"/>
</dbReference>
<sequence length="291" mass="32302">MVWEGIIEFCTVANLHSFTKAASYLDSSVAQVSRRVATLEKGLGVKLFNRTTRHVSLTEAGQLYYAQCKPALEALQNAELNVTEKQRVPTGLIKMTAPVAFGEAFIAPLINRFVKQYQGVQVECRFTNDTVDIIEQGLDLAVRIGRLEDSSLVAKKLSTRQLYVCASKAYLAKHPAPATPQQLSEHNCLVGSQAHWRFSQNGTRTNVRVSGSIKYNSGNALHDAALAGIGLVQLPGFYVRNDLACGRLLEVLSAFREERETVWALFPSNRHMAPKVRLLVNYLAEHLEDDE</sequence>
<dbReference type="InterPro" id="IPR036390">
    <property type="entry name" value="WH_DNA-bd_sf"/>
</dbReference>
<feature type="domain" description="HTH lysR-type" evidence="5">
    <location>
        <begin position="1"/>
        <end position="58"/>
    </location>
</feature>
<dbReference type="Proteomes" id="UP000470213">
    <property type="component" value="Unassembled WGS sequence"/>
</dbReference>
<name>A0A7X5LJ38_9ALTE</name>
<dbReference type="RefSeq" id="WP_163083833.1">
    <property type="nucleotide sequence ID" value="NZ_JAAAWN010000003.1"/>
</dbReference>
<dbReference type="Gene3D" id="1.10.10.10">
    <property type="entry name" value="Winged helix-like DNA-binding domain superfamily/Winged helix DNA-binding domain"/>
    <property type="match status" value="1"/>
</dbReference>
<dbReference type="FunFam" id="3.40.190.290:FF:000001">
    <property type="entry name" value="Transcriptional regulator, LysR family"/>
    <property type="match status" value="1"/>
</dbReference>
<dbReference type="PANTHER" id="PTHR30537:SF10">
    <property type="entry name" value="TRANSCRIPTIONAL REGULATOR-RELATED"/>
    <property type="match status" value="1"/>
</dbReference>
<dbReference type="Gene3D" id="3.40.190.290">
    <property type="match status" value="1"/>
</dbReference>
<keyword evidence="3" id="KW-0238">DNA-binding</keyword>
<evidence type="ECO:0000259" key="5">
    <source>
        <dbReference type="PROSITE" id="PS50931"/>
    </source>
</evidence>
<proteinExistence type="inferred from homology"/>
<dbReference type="FunFam" id="1.10.10.10:FF:000001">
    <property type="entry name" value="LysR family transcriptional regulator"/>
    <property type="match status" value="1"/>
</dbReference>
<dbReference type="SUPFAM" id="SSF53850">
    <property type="entry name" value="Periplasmic binding protein-like II"/>
    <property type="match status" value="1"/>
</dbReference>
<gene>
    <name evidence="6" type="ORF">GTH32_03395</name>
</gene>
<evidence type="ECO:0000256" key="3">
    <source>
        <dbReference type="ARBA" id="ARBA00023125"/>
    </source>
</evidence>
<dbReference type="InterPro" id="IPR036388">
    <property type="entry name" value="WH-like_DNA-bd_sf"/>
</dbReference>
<evidence type="ECO:0000313" key="7">
    <source>
        <dbReference type="Proteomes" id="UP000470213"/>
    </source>
</evidence>
<comment type="similarity">
    <text evidence="1">Belongs to the LysR transcriptional regulatory family.</text>
</comment>
<comment type="caution">
    <text evidence="6">The sequence shown here is derived from an EMBL/GenBank/DDBJ whole genome shotgun (WGS) entry which is preliminary data.</text>
</comment>
<protein>
    <submittedName>
        <fullName evidence="6">LysR family transcriptional regulator</fullName>
    </submittedName>
</protein>
<dbReference type="Pfam" id="PF03466">
    <property type="entry name" value="LysR_substrate"/>
    <property type="match status" value="1"/>
</dbReference>
<organism evidence="6 7">
    <name type="scientific">Alteromonas profundi</name>
    <dbReference type="NCBI Taxonomy" id="2696062"/>
    <lineage>
        <taxon>Bacteria</taxon>
        <taxon>Pseudomonadati</taxon>
        <taxon>Pseudomonadota</taxon>
        <taxon>Gammaproteobacteria</taxon>
        <taxon>Alteromonadales</taxon>
        <taxon>Alteromonadaceae</taxon>
        <taxon>Alteromonas/Salinimonas group</taxon>
        <taxon>Alteromonas</taxon>
    </lineage>
</organism>
<dbReference type="Pfam" id="PF00126">
    <property type="entry name" value="HTH_1"/>
    <property type="match status" value="1"/>
</dbReference>
<evidence type="ECO:0000256" key="2">
    <source>
        <dbReference type="ARBA" id="ARBA00023015"/>
    </source>
</evidence>
<dbReference type="InterPro" id="IPR005119">
    <property type="entry name" value="LysR_subst-bd"/>
</dbReference>
<dbReference type="GO" id="GO:0006351">
    <property type="term" value="P:DNA-templated transcription"/>
    <property type="evidence" value="ECO:0007669"/>
    <property type="project" value="TreeGrafter"/>
</dbReference>
<keyword evidence="7" id="KW-1185">Reference proteome</keyword>
<accession>A0A7X5LJ38</accession>
<keyword evidence="4" id="KW-0804">Transcription</keyword>
<dbReference type="AlphaFoldDB" id="A0A7X5LJ38"/>
<evidence type="ECO:0000256" key="4">
    <source>
        <dbReference type="ARBA" id="ARBA00023163"/>
    </source>
</evidence>
<dbReference type="PANTHER" id="PTHR30537">
    <property type="entry name" value="HTH-TYPE TRANSCRIPTIONAL REGULATOR"/>
    <property type="match status" value="1"/>
</dbReference>
<reference evidence="6 7" key="1">
    <citation type="submission" date="2020-01" db="EMBL/GenBank/DDBJ databases">
        <authorList>
            <person name="Chen J."/>
            <person name="Zhu S."/>
            <person name="Yang J."/>
        </authorList>
    </citation>
    <scope>NUCLEOTIDE SEQUENCE [LARGE SCALE GENOMIC DNA]</scope>
    <source>
        <strain evidence="6 7">345S023</strain>
    </source>
</reference>